<reference evidence="2" key="1">
    <citation type="submission" date="2023-03" db="EMBL/GenBank/DDBJ databases">
        <authorList>
            <person name="Steffen K."/>
            <person name="Cardenas P."/>
        </authorList>
    </citation>
    <scope>NUCLEOTIDE SEQUENCE</scope>
</reference>
<dbReference type="CDD" id="cd01671">
    <property type="entry name" value="CARD"/>
    <property type="match status" value="1"/>
</dbReference>
<dbReference type="SUPFAM" id="SSF47986">
    <property type="entry name" value="DEATH domain"/>
    <property type="match status" value="1"/>
</dbReference>
<feature type="domain" description="CARD" evidence="1">
    <location>
        <begin position="1"/>
        <end position="61"/>
    </location>
</feature>
<proteinExistence type="predicted"/>
<dbReference type="Gene3D" id="1.10.533.10">
    <property type="entry name" value="Death Domain, Fas"/>
    <property type="match status" value="1"/>
</dbReference>
<organism evidence="2 3">
    <name type="scientific">Geodia barretti</name>
    <name type="common">Barrett's horny sponge</name>
    <dbReference type="NCBI Taxonomy" id="519541"/>
    <lineage>
        <taxon>Eukaryota</taxon>
        <taxon>Metazoa</taxon>
        <taxon>Porifera</taxon>
        <taxon>Demospongiae</taxon>
        <taxon>Heteroscleromorpha</taxon>
        <taxon>Tetractinellida</taxon>
        <taxon>Astrophorina</taxon>
        <taxon>Geodiidae</taxon>
        <taxon>Geodia</taxon>
    </lineage>
</organism>
<evidence type="ECO:0000313" key="3">
    <source>
        <dbReference type="Proteomes" id="UP001174909"/>
    </source>
</evidence>
<sequence>MCNELDVDRITPVLRAEHMLTADEFEQLTNPHFTTQTRRQKLLLFIPRKGRAHFEKLGECLVWSGQSELARKIGVPVEDIRPSPHPRACPAVIDVTAGSRVCENDAHVVRWNGVTCVTL</sequence>
<dbReference type="InterPro" id="IPR011029">
    <property type="entry name" value="DEATH-like_dom_sf"/>
</dbReference>
<accession>A0AA35XGU8</accession>
<dbReference type="PROSITE" id="PS50209">
    <property type="entry name" value="CARD"/>
    <property type="match status" value="1"/>
</dbReference>
<dbReference type="EMBL" id="CASHTH010004413">
    <property type="protein sequence ID" value="CAI8056979.1"/>
    <property type="molecule type" value="Genomic_DNA"/>
</dbReference>
<gene>
    <name evidence="2" type="ORF">GBAR_LOCUS31036</name>
</gene>
<keyword evidence="3" id="KW-1185">Reference proteome</keyword>
<dbReference type="AlphaFoldDB" id="A0AA35XGU8"/>
<evidence type="ECO:0000313" key="2">
    <source>
        <dbReference type="EMBL" id="CAI8056979.1"/>
    </source>
</evidence>
<dbReference type="InterPro" id="IPR001315">
    <property type="entry name" value="CARD"/>
</dbReference>
<protein>
    <recommendedName>
        <fullName evidence="1">CARD domain-containing protein</fullName>
    </recommendedName>
</protein>
<dbReference type="GO" id="GO:0042981">
    <property type="term" value="P:regulation of apoptotic process"/>
    <property type="evidence" value="ECO:0007669"/>
    <property type="project" value="InterPro"/>
</dbReference>
<dbReference type="Pfam" id="PF00619">
    <property type="entry name" value="CARD"/>
    <property type="match status" value="1"/>
</dbReference>
<dbReference type="Proteomes" id="UP001174909">
    <property type="component" value="Unassembled WGS sequence"/>
</dbReference>
<comment type="caution">
    <text evidence="2">The sequence shown here is derived from an EMBL/GenBank/DDBJ whole genome shotgun (WGS) entry which is preliminary data.</text>
</comment>
<name>A0AA35XGU8_GEOBA</name>
<evidence type="ECO:0000259" key="1">
    <source>
        <dbReference type="PROSITE" id="PS50209"/>
    </source>
</evidence>